<comment type="caution">
    <text evidence="5">The sequence shown here is derived from an EMBL/GenBank/DDBJ whole genome shotgun (WGS) entry which is preliminary data.</text>
</comment>
<accession>A0A166WT54</accession>
<dbReference type="PANTHER" id="PTHR15081">
    <property type="entry name" value="NUCLEAR AUTOANTIGENIC SPERM PROTEIN NASP -RELATED"/>
    <property type="match status" value="1"/>
</dbReference>
<proteinExistence type="predicted"/>
<dbReference type="AlphaFoldDB" id="A0A166WT54"/>
<dbReference type="InterPro" id="IPR051730">
    <property type="entry name" value="NASP-like"/>
</dbReference>
<evidence type="ECO:0000313" key="6">
    <source>
        <dbReference type="Proteomes" id="UP000243498"/>
    </source>
</evidence>
<dbReference type="InterPro" id="IPR019544">
    <property type="entry name" value="Tetratricopeptide_SHNi-TPR_dom"/>
</dbReference>
<dbReference type="OrthoDB" id="5587616at2759"/>
<feature type="compositionally biased region" description="Basic and acidic residues" evidence="3">
    <location>
        <begin position="154"/>
        <end position="169"/>
    </location>
</feature>
<keyword evidence="2" id="KW-0802">TPR repeat</keyword>
<dbReference type="STRING" id="1081105.A0A166WT54"/>
<dbReference type="GO" id="GO:0005654">
    <property type="term" value="C:nucleoplasm"/>
    <property type="evidence" value="ECO:0007669"/>
    <property type="project" value="TreeGrafter"/>
</dbReference>
<dbReference type="Pfam" id="PF10516">
    <property type="entry name" value="SHNi-TPR"/>
    <property type="match status" value="1"/>
</dbReference>
<dbReference type="EMBL" id="AZHC01000045">
    <property type="protein sequence ID" value="OAA35068.1"/>
    <property type="molecule type" value="Genomic_DNA"/>
</dbReference>
<protein>
    <submittedName>
        <fullName evidence="5">Histone H1-binding protein</fullName>
    </submittedName>
</protein>
<keyword evidence="1" id="KW-0677">Repeat</keyword>
<sequence>MSESAPETRPADEGTSPPTVTEGTPAATEGVATPASRDEDPKSRRVSLADLSAKGTALYAHKQYEDATEIFSRASVLQAELNGETAPENAEILFHYGRSLFKVGQSKSDVLGGPAAAADKKKPAAAAVDSSKPAAPTKTEAQKVTQEGIAIAAEKQENQSKESGPDENKPLFQFTGDENFDDSSDEEQQEEAPEEEDDDLATAFEILDLARVCYQKQLEQLSKADEESKDKEPAQDLPSVRHIKERLADTHDCLAEISLENERYPNAIEDGRVSLNYKLELYPEDSEIIAEAHYKLSLALEFASVTMADDDGKNAKREAMDQDLRDEAIKEMSLAIKSFKLKMQNKEVEVATMASPEDNDLARKAIFEMKEVIADMEQRLIDLKKDPIDASDLLGGPQANALGGLFGAALGESATETQARVEEAKKTATDLTGLVRKKKAAEEGEEDKVDQSDATAPATNGKRKAEDDAPEAAESPKRAKTESQPDQVPDMNGTVTGYSGVLAIYAAARRAMKAV</sequence>
<dbReference type="GO" id="GO:0006335">
    <property type="term" value="P:DNA replication-dependent chromatin assembly"/>
    <property type="evidence" value="ECO:0007669"/>
    <property type="project" value="TreeGrafter"/>
</dbReference>
<feature type="compositionally biased region" description="Basic and acidic residues" evidence="3">
    <location>
        <begin position="474"/>
        <end position="483"/>
    </location>
</feature>
<feature type="region of interest" description="Disordered" evidence="3">
    <location>
        <begin position="1"/>
        <end position="45"/>
    </location>
</feature>
<evidence type="ECO:0000256" key="1">
    <source>
        <dbReference type="ARBA" id="ARBA00022737"/>
    </source>
</evidence>
<feature type="region of interest" description="Disordered" evidence="3">
    <location>
        <begin position="106"/>
        <end position="201"/>
    </location>
</feature>
<keyword evidence="6" id="KW-1185">Reference proteome</keyword>
<dbReference type="Proteomes" id="UP000243498">
    <property type="component" value="Unassembled WGS sequence"/>
</dbReference>
<dbReference type="Gene3D" id="1.25.40.10">
    <property type="entry name" value="Tetratricopeptide repeat domain"/>
    <property type="match status" value="1"/>
</dbReference>
<evidence type="ECO:0000256" key="3">
    <source>
        <dbReference type="SAM" id="MobiDB-lite"/>
    </source>
</evidence>
<organism evidence="5 6">
    <name type="scientific">Metarhizium rileyi (strain RCEF 4871)</name>
    <name type="common">Nomuraea rileyi</name>
    <dbReference type="NCBI Taxonomy" id="1649241"/>
    <lineage>
        <taxon>Eukaryota</taxon>
        <taxon>Fungi</taxon>
        <taxon>Dikarya</taxon>
        <taxon>Ascomycota</taxon>
        <taxon>Pezizomycotina</taxon>
        <taxon>Sordariomycetes</taxon>
        <taxon>Hypocreomycetidae</taxon>
        <taxon>Hypocreales</taxon>
        <taxon>Clavicipitaceae</taxon>
        <taxon>Metarhizium</taxon>
    </lineage>
</organism>
<evidence type="ECO:0000313" key="5">
    <source>
        <dbReference type="EMBL" id="OAA35068.1"/>
    </source>
</evidence>
<dbReference type="SUPFAM" id="SSF48452">
    <property type="entry name" value="TPR-like"/>
    <property type="match status" value="1"/>
</dbReference>
<dbReference type="OMA" id="IAECHYK"/>
<gene>
    <name evidence="5" type="ORF">NOR_08160</name>
</gene>
<feature type="domain" description="Tetratricopeptide SHNi-TPR" evidence="4">
    <location>
        <begin position="248"/>
        <end position="284"/>
    </location>
</feature>
<reference evidence="5 6" key="1">
    <citation type="journal article" date="2016" name="Genome Biol. Evol.">
        <title>Divergent and convergent evolution of fungal pathogenicity.</title>
        <authorList>
            <person name="Shang Y."/>
            <person name="Xiao G."/>
            <person name="Zheng P."/>
            <person name="Cen K."/>
            <person name="Zhan S."/>
            <person name="Wang C."/>
        </authorList>
    </citation>
    <scope>NUCLEOTIDE SEQUENCE [LARGE SCALE GENOMIC DNA]</scope>
    <source>
        <strain evidence="5 6">RCEF 4871</strain>
    </source>
</reference>
<feature type="compositionally biased region" description="Low complexity" evidence="3">
    <location>
        <begin position="124"/>
        <end position="136"/>
    </location>
</feature>
<dbReference type="GO" id="GO:0042393">
    <property type="term" value="F:histone binding"/>
    <property type="evidence" value="ECO:0007669"/>
    <property type="project" value="TreeGrafter"/>
</dbReference>
<evidence type="ECO:0000259" key="4">
    <source>
        <dbReference type="Pfam" id="PF10516"/>
    </source>
</evidence>
<feature type="region of interest" description="Disordered" evidence="3">
    <location>
        <begin position="436"/>
        <end position="495"/>
    </location>
</feature>
<dbReference type="GO" id="GO:0034080">
    <property type="term" value="P:CENP-A containing chromatin assembly"/>
    <property type="evidence" value="ECO:0007669"/>
    <property type="project" value="TreeGrafter"/>
</dbReference>
<evidence type="ECO:0000256" key="2">
    <source>
        <dbReference type="ARBA" id="ARBA00022803"/>
    </source>
</evidence>
<name>A0A166WT54_METRR</name>
<feature type="compositionally biased region" description="Acidic residues" evidence="3">
    <location>
        <begin position="178"/>
        <end position="200"/>
    </location>
</feature>
<dbReference type="InterPro" id="IPR011990">
    <property type="entry name" value="TPR-like_helical_dom_sf"/>
</dbReference>
<dbReference type="PANTHER" id="PTHR15081:SF1">
    <property type="entry name" value="NUCLEAR AUTOANTIGENIC SPERM PROTEIN"/>
    <property type="match status" value="1"/>
</dbReference>